<sequence>MPALLRRSVAAPMSLLAQHGLSELVSQLHMPWSWISKQMLKVEENPVVSSYAKSKWQSKGEEQAGLWDEGSRHAELSEVAVSWMLQATLNGDVLDMLEKEEEVCETASRLRCDPYCDRVGDLLLMTEELMSGQRMIPGTLGEESCMEGYEEPCAS</sequence>
<accession>R0K8Z6</accession>
<protein>
    <submittedName>
        <fullName evidence="1">Uncharacterized protein</fullName>
    </submittedName>
</protein>
<reference evidence="2" key="1">
    <citation type="journal article" date="2013" name="Nat. Genet.">
        <title>The duck genome and transcriptome provide insight into an avian influenza virus reservoir species.</title>
        <authorList>
            <person name="Huang Y."/>
            <person name="Li Y."/>
            <person name="Burt D.W."/>
            <person name="Chen H."/>
            <person name="Zhang Y."/>
            <person name="Qian W."/>
            <person name="Kim H."/>
            <person name="Gan S."/>
            <person name="Zhao Y."/>
            <person name="Li J."/>
            <person name="Yi K."/>
            <person name="Feng H."/>
            <person name="Zhu P."/>
            <person name="Li B."/>
            <person name="Liu Q."/>
            <person name="Fairley S."/>
            <person name="Magor K.E."/>
            <person name="Du Z."/>
            <person name="Hu X."/>
            <person name="Goodman L."/>
            <person name="Tafer H."/>
            <person name="Vignal A."/>
            <person name="Lee T."/>
            <person name="Kim K.W."/>
            <person name="Sheng Z."/>
            <person name="An Y."/>
            <person name="Searle S."/>
            <person name="Herrero J."/>
            <person name="Groenen M.A."/>
            <person name="Crooijmans R.P."/>
            <person name="Faraut T."/>
            <person name="Cai Q."/>
            <person name="Webster R.G."/>
            <person name="Aldridge J.R."/>
            <person name="Warren W.C."/>
            <person name="Bartschat S."/>
            <person name="Kehr S."/>
            <person name="Marz M."/>
            <person name="Stadler P.F."/>
            <person name="Smith J."/>
            <person name="Kraus R.H."/>
            <person name="Zhao Y."/>
            <person name="Ren L."/>
            <person name="Fei J."/>
            <person name="Morisson M."/>
            <person name="Kaiser P."/>
            <person name="Griffin D.K."/>
            <person name="Rao M."/>
            <person name="Pitel F."/>
            <person name="Wang J."/>
            <person name="Li N."/>
        </authorList>
    </citation>
    <scope>NUCLEOTIDE SEQUENCE [LARGE SCALE GENOMIC DNA]</scope>
</reference>
<dbReference type="AlphaFoldDB" id="R0K8Z6"/>
<dbReference type="Proteomes" id="UP000296049">
    <property type="component" value="Unassembled WGS sequence"/>
</dbReference>
<dbReference type="EMBL" id="KB742585">
    <property type="protein sequence ID" value="EOB06736.1"/>
    <property type="molecule type" value="Genomic_DNA"/>
</dbReference>
<evidence type="ECO:0000313" key="1">
    <source>
        <dbReference type="EMBL" id="EOB06736.1"/>
    </source>
</evidence>
<gene>
    <name evidence="1" type="ORF">Anapl_01048</name>
</gene>
<name>R0K8Z6_ANAPL</name>
<proteinExistence type="predicted"/>
<evidence type="ECO:0000313" key="2">
    <source>
        <dbReference type="Proteomes" id="UP000296049"/>
    </source>
</evidence>
<organism evidence="1 2">
    <name type="scientific">Anas platyrhynchos</name>
    <name type="common">Mallard</name>
    <name type="synonym">Anas boschas</name>
    <dbReference type="NCBI Taxonomy" id="8839"/>
    <lineage>
        <taxon>Eukaryota</taxon>
        <taxon>Metazoa</taxon>
        <taxon>Chordata</taxon>
        <taxon>Craniata</taxon>
        <taxon>Vertebrata</taxon>
        <taxon>Euteleostomi</taxon>
        <taxon>Archelosauria</taxon>
        <taxon>Archosauria</taxon>
        <taxon>Dinosauria</taxon>
        <taxon>Saurischia</taxon>
        <taxon>Theropoda</taxon>
        <taxon>Coelurosauria</taxon>
        <taxon>Aves</taxon>
        <taxon>Neognathae</taxon>
        <taxon>Galloanserae</taxon>
        <taxon>Anseriformes</taxon>
        <taxon>Anatidae</taxon>
        <taxon>Anatinae</taxon>
        <taxon>Anas</taxon>
    </lineage>
</organism>
<keyword evidence="2" id="KW-1185">Reference proteome</keyword>